<sequence length="90" mass="10608">MDTYVPRVSKHLRTTDLRERLNQRRREAQVYHFPPQQGREPVPQMRPALEIALVGPVVPEQQIRDGDEHYQALKRQVDQLLAEQKLTKNV</sequence>
<proteinExistence type="predicted"/>
<comment type="caution">
    <text evidence="2">The sequence shown here is derived from an EMBL/GenBank/DDBJ whole genome shotgun (WGS) entry which is preliminary data.</text>
</comment>
<dbReference type="EMBL" id="JXTB01000441">
    <property type="protein sequence ID" value="PON40342.1"/>
    <property type="molecule type" value="Genomic_DNA"/>
</dbReference>
<evidence type="ECO:0000256" key="1">
    <source>
        <dbReference type="SAM" id="Coils"/>
    </source>
</evidence>
<reference evidence="3" key="1">
    <citation type="submission" date="2016-06" db="EMBL/GenBank/DDBJ databases">
        <title>Parallel loss of symbiosis genes in relatives of nitrogen-fixing non-legume Parasponia.</title>
        <authorList>
            <person name="Van Velzen R."/>
            <person name="Holmer R."/>
            <person name="Bu F."/>
            <person name="Rutten L."/>
            <person name="Van Zeijl A."/>
            <person name="Liu W."/>
            <person name="Santuari L."/>
            <person name="Cao Q."/>
            <person name="Sharma T."/>
            <person name="Shen D."/>
            <person name="Roswanjaya Y."/>
            <person name="Wardhani T."/>
            <person name="Kalhor M.S."/>
            <person name="Jansen J."/>
            <person name="Van den Hoogen J."/>
            <person name="Gungor B."/>
            <person name="Hartog M."/>
            <person name="Hontelez J."/>
            <person name="Verver J."/>
            <person name="Yang W.-C."/>
            <person name="Schijlen E."/>
            <person name="Repin R."/>
            <person name="Schilthuizen M."/>
            <person name="Schranz E."/>
            <person name="Heidstra R."/>
            <person name="Miyata K."/>
            <person name="Fedorova E."/>
            <person name="Kohlen W."/>
            <person name="Bisseling T."/>
            <person name="Smit S."/>
            <person name="Geurts R."/>
        </authorList>
    </citation>
    <scope>NUCLEOTIDE SEQUENCE [LARGE SCALE GENOMIC DNA]</scope>
    <source>
        <strain evidence="3">cv. WU1-14</strain>
    </source>
</reference>
<dbReference type="Proteomes" id="UP000237105">
    <property type="component" value="Unassembled WGS sequence"/>
</dbReference>
<gene>
    <name evidence="2" type="ORF">PanWU01x14_298290</name>
</gene>
<dbReference type="OrthoDB" id="10490230at2759"/>
<evidence type="ECO:0000313" key="3">
    <source>
        <dbReference type="Proteomes" id="UP000237105"/>
    </source>
</evidence>
<keyword evidence="1" id="KW-0175">Coiled coil</keyword>
<feature type="coiled-coil region" evidence="1">
    <location>
        <begin position="63"/>
        <end position="90"/>
    </location>
</feature>
<name>A0A2P5AUW6_PARAD</name>
<evidence type="ECO:0000313" key="2">
    <source>
        <dbReference type="EMBL" id="PON40342.1"/>
    </source>
</evidence>
<organism evidence="2 3">
    <name type="scientific">Parasponia andersonii</name>
    <name type="common">Sponia andersonii</name>
    <dbReference type="NCBI Taxonomy" id="3476"/>
    <lineage>
        <taxon>Eukaryota</taxon>
        <taxon>Viridiplantae</taxon>
        <taxon>Streptophyta</taxon>
        <taxon>Embryophyta</taxon>
        <taxon>Tracheophyta</taxon>
        <taxon>Spermatophyta</taxon>
        <taxon>Magnoliopsida</taxon>
        <taxon>eudicotyledons</taxon>
        <taxon>Gunneridae</taxon>
        <taxon>Pentapetalae</taxon>
        <taxon>rosids</taxon>
        <taxon>fabids</taxon>
        <taxon>Rosales</taxon>
        <taxon>Cannabaceae</taxon>
        <taxon>Parasponia</taxon>
    </lineage>
</organism>
<dbReference type="AlphaFoldDB" id="A0A2P5AUW6"/>
<keyword evidence="3" id="KW-1185">Reference proteome</keyword>
<protein>
    <submittedName>
        <fullName evidence="2">Uncharacterized protein</fullName>
    </submittedName>
</protein>
<accession>A0A2P5AUW6</accession>